<name>A0A7D5XKB5_FERL1</name>
<dbReference type="Gene3D" id="1.10.10.10">
    <property type="entry name" value="Winged helix-like DNA-binding domain superfamily/Winged helix DNA-binding domain"/>
    <property type="match status" value="1"/>
</dbReference>
<dbReference type="Pfam" id="PF01090">
    <property type="entry name" value="Ribosomal_S19e"/>
    <property type="match status" value="1"/>
</dbReference>
<proteinExistence type="inferred from homology"/>
<dbReference type="InterPro" id="IPR018277">
    <property type="entry name" value="Ribosomal_eS19_CS"/>
</dbReference>
<evidence type="ECO:0000256" key="4">
    <source>
        <dbReference type="ARBA" id="ARBA00035143"/>
    </source>
</evidence>
<sequence>MKGVCDVLADRLIKKAAQKLKEIPEVTAPDWMEFAKSGANRERPPEQEDFWYTRCASIMRKLYLNPVIGVSRLRREYGGSKHRGVKPERFRKGSGSVVREALQQLEKAEFVGHSKKGRFLTGKGRSFLDSAALEASKVG</sequence>
<dbReference type="EMBL" id="CP058998">
    <property type="protein sequence ID" value="QLJ53350.1"/>
    <property type="molecule type" value="Genomic_DNA"/>
</dbReference>
<protein>
    <recommendedName>
        <fullName evidence="4 5">Small ribosomal subunit protein eS19</fullName>
    </recommendedName>
</protein>
<dbReference type="PANTHER" id="PTHR11710:SF0">
    <property type="entry name" value="40S RIBOSOMAL PROTEIN S19"/>
    <property type="match status" value="1"/>
</dbReference>
<dbReference type="PROSITE" id="PS00628">
    <property type="entry name" value="RIBOSOMAL_S19E"/>
    <property type="match status" value="1"/>
</dbReference>
<comment type="function">
    <text evidence="5">May be involved in maturation of the 30S ribosomal subunit.</text>
</comment>
<dbReference type="AlphaFoldDB" id="A0A7D5XKB5"/>
<dbReference type="SUPFAM" id="SSF46785">
    <property type="entry name" value="Winged helix' DNA-binding domain"/>
    <property type="match status" value="1"/>
</dbReference>
<comment type="similarity">
    <text evidence="1 5">Belongs to the eukaryotic ribosomal protein eS19 family.</text>
</comment>
<dbReference type="GO" id="GO:0022627">
    <property type="term" value="C:cytosolic small ribosomal subunit"/>
    <property type="evidence" value="ECO:0007669"/>
    <property type="project" value="TreeGrafter"/>
</dbReference>
<evidence type="ECO:0000256" key="1">
    <source>
        <dbReference type="ARBA" id="ARBA00010014"/>
    </source>
</evidence>
<dbReference type="InterPro" id="IPR036390">
    <property type="entry name" value="WH_DNA-bd_sf"/>
</dbReference>
<evidence type="ECO:0000313" key="6">
    <source>
        <dbReference type="EMBL" id="QLJ53350.1"/>
    </source>
</evidence>
<dbReference type="InterPro" id="IPR001266">
    <property type="entry name" value="Ribosomal_eS19"/>
</dbReference>
<evidence type="ECO:0000256" key="3">
    <source>
        <dbReference type="ARBA" id="ARBA00023274"/>
    </source>
</evidence>
<dbReference type="HAMAP" id="MF_01474">
    <property type="entry name" value="Ribosomal_eS19"/>
    <property type="match status" value="1"/>
</dbReference>
<dbReference type="GO" id="GO:0006412">
    <property type="term" value="P:translation"/>
    <property type="evidence" value="ECO:0007669"/>
    <property type="project" value="UniProtKB-UniRule"/>
</dbReference>
<dbReference type="Proteomes" id="UP000510821">
    <property type="component" value="Chromosome"/>
</dbReference>
<dbReference type="GO" id="GO:0000028">
    <property type="term" value="P:ribosomal small subunit assembly"/>
    <property type="evidence" value="ECO:0007669"/>
    <property type="project" value="TreeGrafter"/>
</dbReference>
<comment type="subunit">
    <text evidence="5">Part of the 30S ribosomal subunit.</text>
</comment>
<keyword evidence="3 5" id="KW-0687">Ribonucleoprotein</keyword>
<dbReference type="InterPro" id="IPR036388">
    <property type="entry name" value="WH-like_DNA-bd_sf"/>
</dbReference>
<dbReference type="PANTHER" id="PTHR11710">
    <property type="entry name" value="40S RIBOSOMAL PROTEIN S19"/>
    <property type="match status" value="1"/>
</dbReference>
<dbReference type="SMART" id="SM01413">
    <property type="entry name" value="Ribosomal_S19e"/>
    <property type="match status" value="1"/>
</dbReference>
<evidence type="ECO:0000256" key="5">
    <source>
        <dbReference type="HAMAP-Rule" id="MF_01474"/>
    </source>
</evidence>
<keyword evidence="2 5" id="KW-0689">Ribosomal protein</keyword>
<evidence type="ECO:0000313" key="7">
    <source>
        <dbReference type="Proteomes" id="UP000510821"/>
    </source>
</evidence>
<evidence type="ECO:0000256" key="2">
    <source>
        <dbReference type="ARBA" id="ARBA00022980"/>
    </source>
</evidence>
<dbReference type="InterPro" id="IPR027548">
    <property type="entry name" value="Ribosomal_eS19_archaeal"/>
</dbReference>
<dbReference type="GO" id="GO:0003735">
    <property type="term" value="F:structural constituent of ribosome"/>
    <property type="evidence" value="ECO:0007669"/>
    <property type="project" value="InterPro"/>
</dbReference>
<organism evidence="6 7">
    <name type="scientific">Fermentimicrarchaeum limneticum</name>
    <dbReference type="NCBI Taxonomy" id="2795018"/>
    <lineage>
        <taxon>Archaea</taxon>
        <taxon>Candidatus Micrarchaeota</taxon>
        <taxon>Candidatus Fermentimicrarchaeales</taxon>
        <taxon>Candidatus Fermentimicrarchaeaceae</taxon>
        <taxon>Candidatus Fermentimicrarchaeum</taxon>
    </lineage>
</organism>
<dbReference type="GO" id="GO:0003723">
    <property type="term" value="F:RNA binding"/>
    <property type="evidence" value="ECO:0007669"/>
    <property type="project" value="TreeGrafter"/>
</dbReference>
<reference evidence="7" key="1">
    <citation type="submission" date="2020-07" db="EMBL/GenBank/DDBJ databases">
        <title>Metabolic diversity and evolutionary history of the archaeal phylum ###Micrarchaeota### uncovered from a freshwater lake metagenome.</title>
        <authorList>
            <person name="Kadnikov V.V."/>
            <person name="Savvichev A.S."/>
            <person name="Mardanov A.V."/>
            <person name="Beletsky A.V."/>
            <person name="Chupakov A.V."/>
            <person name="Kokryatskaya N.M."/>
            <person name="Pimenov N.V."/>
            <person name="Ravin N.V."/>
        </authorList>
    </citation>
    <scope>NUCLEOTIDE SEQUENCE [LARGE SCALE GENOMIC DNA]</scope>
</reference>
<gene>
    <name evidence="5" type="primary">rps19e</name>
    <name evidence="6" type="ORF">Sv326_1175</name>
</gene>
<accession>A0A7D5XKB5</accession>
<dbReference type="FunFam" id="1.10.10.10:FF:000449">
    <property type="entry name" value="30S ribosomal protein S19e"/>
    <property type="match status" value="1"/>
</dbReference>
<dbReference type="KEGG" id="flt:Sv326_1175"/>
<dbReference type="NCBIfam" id="NF006811">
    <property type="entry name" value="PRK09333.1"/>
    <property type="match status" value="1"/>
</dbReference>